<dbReference type="GO" id="GO:0005524">
    <property type="term" value="F:ATP binding"/>
    <property type="evidence" value="ECO:0007669"/>
    <property type="project" value="InterPro"/>
</dbReference>
<dbReference type="STRING" id="1295533.A0A1E3HXL7"/>
<dbReference type="GO" id="GO:0019205">
    <property type="term" value="F:nucleobase-containing compound kinase activity"/>
    <property type="evidence" value="ECO:0007669"/>
    <property type="project" value="InterPro"/>
</dbReference>
<keyword evidence="1 4" id="KW-0808">Transferase</keyword>
<evidence type="ECO:0000256" key="2">
    <source>
        <dbReference type="ARBA" id="ARBA00022741"/>
    </source>
</evidence>
<keyword evidence="2" id="KW-0547">Nucleotide-binding</keyword>
<dbReference type="GO" id="GO:0006139">
    <property type="term" value="P:nucleobase-containing compound metabolic process"/>
    <property type="evidence" value="ECO:0007669"/>
    <property type="project" value="InterPro"/>
</dbReference>
<evidence type="ECO:0000256" key="3">
    <source>
        <dbReference type="ARBA" id="ARBA00022777"/>
    </source>
</evidence>
<comment type="similarity">
    <text evidence="4">Belongs to the adenylate kinase family.</text>
</comment>
<dbReference type="PANTHER" id="PTHR23359">
    <property type="entry name" value="NUCLEOTIDE KINASE"/>
    <property type="match status" value="1"/>
</dbReference>
<evidence type="ECO:0000256" key="1">
    <source>
        <dbReference type="ARBA" id="ARBA00022679"/>
    </source>
</evidence>
<dbReference type="Proteomes" id="UP000094065">
    <property type="component" value="Unassembled WGS sequence"/>
</dbReference>
<protein>
    <submittedName>
        <fullName evidence="6">Uncharacterized protein</fullName>
    </submittedName>
</protein>
<sequence length="238" mass="26647">MCASQRQQPSSQTDLDSSKTSSDPSSTDDKKPLFDASQVTVVFVLGGPGAGKGTQCGKLVDDYGFKHLSAGDLLREEQSREGSELAEKIHEWMNEGKVVPVEVIMTLLKKAMESSLSSPPSLPGWSSTQGRFLIDGFPRKMDQATEFDADICEAQVVLFFETEEEILVQRLKGRGREDDNEESIKKRLRTYKETSLPVVDYYQEKNKVLKIDCSPSPDQVYNTVKEELGARIPLEKYR</sequence>
<feature type="region of interest" description="Disordered" evidence="5">
    <location>
        <begin position="1"/>
        <end position="33"/>
    </location>
</feature>
<proteinExistence type="inferred from homology"/>
<dbReference type="RefSeq" id="XP_018995644.1">
    <property type="nucleotide sequence ID" value="XM_019136975.1"/>
</dbReference>
<evidence type="ECO:0000313" key="6">
    <source>
        <dbReference type="EMBL" id="ODN81078.1"/>
    </source>
</evidence>
<dbReference type="CDD" id="cd01428">
    <property type="entry name" value="ADK"/>
    <property type="match status" value="1"/>
</dbReference>
<dbReference type="PRINTS" id="PR00094">
    <property type="entry name" value="ADENYLTKNASE"/>
</dbReference>
<name>A0A1E3HXL7_9TREE</name>
<dbReference type="GeneID" id="30154482"/>
<dbReference type="Pfam" id="PF00406">
    <property type="entry name" value="ADK"/>
    <property type="match status" value="1"/>
</dbReference>
<dbReference type="AlphaFoldDB" id="A0A1E3HXL7"/>
<keyword evidence="3 4" id="KW-0418">Kinase</keyword>
<dbReference type="EMBL" id="AWGJ01000004">
    <property type="protein sequence ID" value="ODN81078.1"/>
    <property type="molecule type" value="Genomic_DNA"/>
</dbReference>
<dbReference type="InterPro" id="IPR027417">
    <property type="entry name" value="P-loop_NTPase"/>
</dbReference>
<gene>
    <name evidence="6" type="ORF">L202_03173</name>
</gene>
<reference evidence="6 7" key="1">
    <citation type="submission" date="2016-06" db="EMBL/GenBank/DDBJ databases">
        <title>Evolution of pathogenesis and genome organization in the Tremellales.</title>
        <authorList>
            <person name="Cuomo C."/>
            <person name="Litvintseva A."/>
            <person name="Heitman J."/>
            <person name="Chen Y."/>
            <person name="Sun S."/>
            <person name="Springer D."/>
            <person name="Dromer F."/>
            <person name="Young S."/>
            <person name="Zeng Q."/>
            <person name="Chapman S."/>
            <person name="Gujja S."/>
            <person name="Saif S."/>
            <person name="Birren B."/>
        </authorList>
    </citation>
    <scope>NUCLEOTIDE SEQUENCE [LARGE SCALE GENOMIC DNA]</scope>
    <source>
        <strain evidence="6 7">CBS 6039</strain>
    </source>
</reference>
<keyword evidence="7" id="KW-1185">Reference proteome</keyword>
<feature type="compositionally biased region" description="Low complexity" evidence="5">
    <location>
        <begin position="10"/>
        <end position="25"/>
    </location>
</feature>
<evidence type="ECO:0000256" key="5">
    <source>
        <dbReference type="SAM" id="MobiDB-lite"/>
    </source>
</evidence>
<evidence type="ECO:0000313" key="7">
    <source>
        <dbReference type="Proteomes" id="UP000094065"/>
    </source>
</evidence>
<dbReference type="PROSITE" id="PS00113">
    <property type="entry name" value="ADENYLATE_KINASE"/>
    <property type="match status" value="1"/>
</dbReference>
<comment type="caution">
    <text evidence="6">The sequence shown here is derived from an EMBL/GenBank/DDBJ whole genome shotgun (WGS) entry which is preliminary data.</text>
</comment>
<dbReference type="SUPFAM" id="SSF52540">
    <property type="entry name" value="P-loop containing nucleoside triphosphate hydrolases"/>
    <property type="match status" value="1"/>
</dbReference>
<dbReference type="InterPro" id="IPR033690">
    <property type="entry name" value="Adenylat_kinase_CS"/>
</dbReference>
<dbReference type="HAMAP" id="MF_00235">
    <property type="entry name" value="Adenylate_kinase_Adk"/>
    <property type="match status" value="1"/>
</dbReference>
<evidence type="ECO:0000256" key="4">
    <source>
        <dbReference type="RuleBase" id="RU003330"/>
    </source>
</evidence>
<dbReference type="Gene3D" id="3.40.50.300">
    <property type="entry name" value="P-loop containing nucleotide triphosphate hydrolases"/>
    <property type="match status" value="1"/>
</dbReference>
<dbReference type="InterPro" id="IPR000850">
    <property type="entry name" value="Adenylat/UMP-CMP_kin"/>
</dbReference>
<accession>A0A1E3HXL7</accession>
<organism evidence="6 7">
    <name type="scientific">Cryptococcus amylolentus CBS 6039</name>
    <dbReference type="NCBI Taxonomy" id="1295533"/>
    <lineage>
        <taxon>Eukaryota</taxon>
        <taxon>Fungi</taxon>
        <taxon>Dikarya</taxon>
        <taxon>Basidiomycota</taxon>
        <taxon>Agaricomycotina</taxon>
        <taxon>Tremellomycetes</taxon>
        <taxon>Tremellales</taxon>
        <taxon>Cryptococcaceae</taxon>
        <taxon>Cryptococcus</taxon>
    </lineage>
</organism>
<dbReference type="OrthoDB" id="442176at2759"/>